<feature type="region of interest" description="Disordered" evidence="1">
    <location>
        <begin position="77"/>
        <end position="126"/>
    </location>
</feature>
<feature type="compositionally biased region" description="Pro residues" evidence="1">
    <location>
        <begin position="115"/>
        <end position="126"/>
    </location>
</feature>
<dbReference type="InterPro" id="IPR002645">
    <property type="entry name" value="STAS_dom"/>
</dbReference>
<dbReference type="InterPro" id="IPR036513">
    <property type="entry name" value="STAS_dom_sf"/>
</dbReference>
<dbReference type="Gene3D" id="3.30.750.24">
    <property type="entry name" value="STAS domain"/>
    <property type="match status" value="1"/>
</dbReference>
<dbReference type="EMBL" id="JAAIVB010000035">
    <property type="protein sequence ID" value="NEX61343.1"/>
    <property type="molecule type" value="Genomic_DNA"/>
</dbReference>
<dbReference type="SUPFAM" id="SSF52091">
    <property type="entry name" value="SpoIIaa-like"/>
    <property type="match status" value="1"/>
</dbReference>
<sequence length="505" mass="53020">MGIFSLFGKKDRQQSPDDASSRAKKGGARSSAKPGARTPPKRDAQTALATAMKIDAIESEMSSDFLLSRAMTTIARTTQDGTPVPPVSSASSASSAPSPTPAAPAAPARSAKPAAPAPVARPPKPVVPAASSLDAVGDLPGLTDMGTTTQFLLGGSSSLGAVAVAESEVAAVVEEAAILFANGQFTLVEQLLNNAILDKQGDDMQSIWLMLFDLYQITGKHAEFDNLSIAYASRFERSPPAWAGSSARSGATGAAAGSGSSPAIPFSGRLDANARKQVDRVDKVAESYRALRLEFTRVTDVEPAGCRLLLDLLLRLQKSGHELVLVGAMELAAKVRATLEVGRQEDTEPGWLLLLEILRLLGQESVFEEVSIDYCVTFEVSPPAYVAPQNKVTTAAASAPAGNIGNIGGNAEDGECYKLPPVIDGRVDNLIVAIAAYSDEHSPAIIDCSVLTRIDFASAGRLMSGLAPFCGNGKTFEFHHVNHLVAALFEVIGLKDMVRVVPRKN</sequence>
<dbReference type="RefSeq" id="WP_163962438.1">
    <property type="nucleotide sequence ID" value="NZ_JAAIVB010000035.1"/>
</dbReference>
<evidence type="ECO:0000313" key="3">
    <source>
        <dbReference type="EMBL" id="NEX61343.1"/>
    </source>
</evidence>
<dbReference type="AlphaFoldDB" id="A0A6B3SKM9"/>
<feature type="domain" description="STAS" evidence="2">
    <location>
        <begin position="279"/>
        <end position="340"/>
    </location>
</feature>
<evidence type="ECO:0000313" key="4">
    <source>
        <dbReference type="Proteomes" id="UP000482155"/>
    </source>
</evidence>
<gene>
    <name evidence="3" type="ORF">G3574_09650</name>
</gene>
<feature type="compositionally biased region" description="Low complexity" evidence="1">
    <location>
        <begin position="105"/>
        <end position="114"/>
    </location>
</feature>
<keyword evidence="4" id="KW-1185">Reference proteome</keyword>
<feature type="region of interest" description="Disordered" evidence="1">
    <location>
        <begin position="1"/>
        <end position="49"/>
    </location>
</feature>
<organism evidence="3 4">
    <name type="scientific">Noviherbaspirillum galbum</name>
    <dbReference type="NCBI Taxonomy" id="2709383"/>
    <lineage>
        <taxon>Bacteria</taxon>
        <taxon>Pseudomonadati</taxon>
        <taxon>Pseudomonadota</taxon>
        <taxon>Betaproteobacteria</taxon>
        <taxon>Burkholderiales</taxon>
        <taxon>Oxalobacteraceae</taxon>
        <taxon>Noviherbaspirillum</taxon>
    </lineage>
</organism>
<dbReference type="PROSITE" id="PS50801">
    <property type="entry name" value="STAS"/>
    <property type="match status" value="1"/>
</dbReference>
<proteinExistence type="predicted"/>
<comment type="caution">
    <text evidence="3">The sequence shown here is derived from an EMBL/GenBank/DDBJ whole genome shotgun (WGS) entry which is preliminary data.</text>
</comment>
<feature type="compositionally biased region" description="Low complexity" evidence="1">
    <location>
        <begin position="87"/>
        <end position="97"/>
    </location>
</feature>
<dbReference type="Proteomes" id="UP000482155">
    <property type="component" value="Unassembled WGS sequence"/>
</dbReference>
<evidence type="ECO:0000256" key="1">
    <source>
        <dbReference type="SAM" id="MobiDB-lite"/>
    </source>
</evidence>
<protein>
    <submittedName>
        <fullName evidence="3">STAS domain-containing protein</fullName>
    </submittedName>
</protein>
<accession>A0A6B3SKM9</accession>
<reference evidence="3 4" key="1">
    <citation type="submission" date="2020-02" db="EMBL/GenBank/DDBJ databases">
        <authorList>
            <person name="Kim M.K."/>
        </authorList>
    </citation>
    <scope>NUCLEOTIDE SEQUENCE [LARGE SCALE GENOMIC DNA]</scope>
    <source>
        <strain evidence="3 4">17J57-3</strain>
    </source>
</reference>
<name>A0A6B3SKM9_9BURK</name>
<evidence type="ECO:0000259" key="2">
    <source>
        <dbReference type="PROSITE" id="PS50801"/>
    </source>
</evidence>
<feature type="compositionally biased region" description="Basic and acidic residues" evidence="1">
    <location>
        <begin position="8"/>
        <end position="21"/>
    </location>
</feature>